<dbReference type="InterPro" id="IPR027443">
    <property type="entry name" value="IPNS-like_sf"/>
</dbReference>
<evidence type="ECO:0000256" key="1">
    <source>
        <dbReference type="ARBA" id="ARBA00022723"/>
    </source>
</evidence>
<gene>
    <name evidence="4" type="ORF">TSUD_66970</name>
</gene>
<dbReference type="Pfam" id="PF14226">
    <property type="entry name" value="DIOX_N"/>
    <property type="match status" value="1"/>
</dbReference>
<evidence type="ECO:0000313" key="4">
    <source>
        <dbReference type="EMBL" id="GAU34647.1"/>
    </source>
</evidence>
<evidence type="ECO:0000256" key="2">
    <source>
        <dbReference type="ARBA" id="ARBA00023004"/>
    </source>
</evidence>
<name>A0A2Z6NX70_TRISU</name>
<dbReference type="Gene3D" id="2.60.120.330">
    <property type="entry name" value="B-lactam Antibiotic, Isopenicillin N Synthase, Chain"/>
    <property type="match status" value="1"/>
</dbReference>
<accession>A0A2Z6NX70</accession>
<evidence type="ECO:0000259" key="3">
    <source>
        <dbReference type="Pfam" id="PF14226"/>
    </source>
</evidence>
<dbReference type="GO" id="GO:0046872">
    <property type="term" value="F:metal ion binding"/>
    <property type="evidence" value="ECO:0007669"/>
    <property type="project" value="UniProtKB-KW"/>
</dbReference>
<dbReference type="SUPFAM" id="SSF51197">
    <property type="entry name" value="Clavaminate synthase-like"/>
    <property type="match status" value="1"/>
</dbReference>
<keyword evidence="2" id="KW-0408">Iron</keyword>
<sequence>MELTSTLPTVPFVQELAKEALTKVPDRYVRSHQDSPILSSSTTPLPQLPVIDLSKLLFHDLNQSELKKLHYACKEWGFFQV</sequence>
<evidence type="ECO:0000313" key="5">
    <source>
        <dbReference type="Proteomes" id="UP000242715"/>
    </source>
</evidence>
<reference evidence="5" key="1">
    <citation type="journal article" date="2017" name="Front. Plant Sci.">
        <title>Climate Clever Clovers: New Paradigm to Reduce the Environmental Footprint of Ruminants by Breeding Low Methanogenic Forages Utilizing Haplotype Variation.</title>
        <authorList>
            <person name="Kaur P."/>
            <person name="Appels R."/>
            <person name="Bayer P.E."/>
            <person name="Keeble-Gagnere G."/>
            <person name="Wang J."/>
            <person name="Hirakawa H."/>
            <person name="Shirasawa K."/>
            <person name="Vercoe P."/>
            <person name="Stefanova K."/>
            <person name="Durmic Z."/>
            <person name="Nichols P."/>
            <person name="Revell C."/>
            <person name="Isobe S.N."/>
            <person name="Edwards D."/>
            <person name="Erskine W."/>
        </authorList>
    </citation>
    <scope>NUCLEOTIDE SEQUENCE [LARGE SCALE GENOMIC DNA]</scope>
    <source>
        <strain evidence="5">cv. Daliak</strain>
    </source>
</reference>
<keyword evidence="1" id="KW-0479">Metal-binding</keyword>
<feature type="domain" description="Non-haem dioxygenase N-terminal" evidence="3">
    <location>
        <begin position="48"/>
        <end position="81"/>
    </location>
</feature>
<dbReference type="Proteomes" id="UP000242715">
    <property type="component" value="Unassembled WGS sequence"/>
</dbReference>
<dbReference type="OrthoDB" id="288590at2759"/>
<proteinExistence type="predicted"/>
<protein>
    <recommendedName>
        <fullName evidence="3">Non-haem dioxygenase N-terminal domain-containing protein</fullName>
    </recommendedName>
</protein>
<keyword evidence="5" id="KW-1185">Reference proteome</keyword>
<dbReference type="AlphaFoldDB" id="A0A2Z6NX70"/>
<dbReference type="InterPro" id="IPR026992">
    <property type="entry name" value="DIOX_N"/>
</dbReference>
<organism evidence="4 5">
    <name type="scientific">Trifolium subterraneum</name>
    <name type="common">Subterranean clover</name>
    <dbReference type="NCBI Taxonomy" id="3900"/>
    <lineage>
        <taxon>Eukaryota</taxon>
        <taxon>Viridiplantae</taxon>
        <taxon>Streptophyta</taxon>
        <taxon>Embryophyta</taxon>
        <taxon>Tracheophyta</taxon>
        <taxon>Spermatophyta</taxon>
        <taxon>Magnoliopsida</taxon>
        <taxon>eudicotyledons</taxon>
        <taxon>Gunneridae</taxon>
        <taxon>Pentapetalae</taxon>
        <taxon>rosids</taxon>
        <taxon>fabids</taxon>
        <taxon>Fabales</taxon>
        <taxon>Fabaceae</taxon>
        <taxon>Papilionoideae</taxon>
        <taxon>50 kb inversion clade</taxon>
        <taxon>NPAAA clade</taxon>
        <taxon>Hologalegina</taxon>
        <taxon>IRL clade</taxon>
        <taxon>Trifolieae</taxon>
        <taxon>Trifolium</taxon>
    </lineage>
</organism>
<dbReference type="EMBL" id="DF973563">
    <property type="protein sequence ID" value="GAU34647.1"/>
    <property type="molecule type" value="Genomic_DNA"/>
</dbReference>